<dbReference type="GO" id="GO:0006351">
    <property type="term" value="P:DNA-templated transcription"/>
    <property type="evidence" value="ECO:0007669"/>
    <property type="project" value="TreeGrafter"/>
</dbReference>
<keyword evidence="2" id="KW-0805">Transcription regulation</keyword>
<protein>
    <submittedName>
        <fullName evidence="7">D-malate degradation protein R</fullName>
    </submittedName>
    <submittedName>
        <fullName evidence="6">LysR family transcriptional regulator</fullName>
    </submittedName>
</protein>
<dbReference type="RefSeq" id="WP_029093781.1">
    <property type="nucleotide sequence ID" value="NZ_CAADJA010000002.1"/>
</dbReference>
<dbReference type="InterPro" id="IPR005119">
    <property type="entry name" value="LysR_subst-bd"/>
</dbReference>
<organism evidence="6 8">
    <name type="scientific">Budvicia aquatica</name>
    <dbReference type="NCBI Taxonomy" id="82979"/>
    <lineage>
        <taxon>Bacteria</taxon>
        <taxon>Pseudomonadati</taxon>
        <taxon>Pseudomonadota</taxon>
        <taxon>Gammaproteobacteria</taxon>
        <taxon>Enterobacterales</taxon>
        <taxon>Budviciaceae</taxon>
        <taxon>Budvicia</taxon>
    </lineage>
</organism>
<feature type="domain" description="HTH lysR-type" evidence="5">
    <location>
        <begin position="8"/>
        <end position="65"/>
    </location>
</feature>
<dbReference type="EMBL" id="CAADJA010000002">
    <property type="protein sequence ID" value="VFS46459.1"/>
    <property type="molecule type" value="Genomic_DNA"/>
</dbReference>
<dbReference type="PROSITE" id="PS50931">
    <property type="entry name" value="HTH_LYSR"/>
    <property type="match status" value="1"/>
</dbReference>
<evidence type="ECO:0000256" key="4">
    <source>
        <dbReference type="ARBA" id="ARBA00023163"/>
    </source>
</evidence>
<dbReference type="InterPro" id="IPR058163">
    <property type="entry name" value="LysR-type_TF_proteobact-type"/>
</dbReference>
<dbReference type="CDD" id="cd08422">
    <property type="entry name" value="PBP2_CrgA_like"/>
    <property type="match status" value="1"/>
</dbReference>
<dbReference type="SUPFAM" id="SSF46785">
    <property type="entry name" value="Winged helix' DNA-binding domain"/>
    <property type="match status" value="1"/>
</dbReference>
<dbReference type="Gene3D" id="3.40.190.290">
    <property type="match status" value="1"/>
</dbReference>
<keyword evidence="3" id="KW-0238">DNA-binding</keyword>
<dbReference type="GO" id="GO:0003700">
    <property type="term" value="F:DNA-binding transcription factor activity"/>
    <property type="evidence" value="ECO:0007669"/>
    <property type="project" value="InterPro"/>
</dbReference>
<dbReference type="AlphaFoldDB" id="A0A2C6DJ95"/>
<dbReference type="FunFam" id="1.10.10.10:FF:000001">
    <property type="entry name" value="LysR family transcriptional regulator"/>
    <property type="match status" value="1"/>
</dbReference>
<comment type="similarity">
    <text evidence="1">Belongs to the LysR transcriptional regulatory family.</text>
</comment>
<name>A0A2C6DJ95_9GAMM</name>
<gene>
    <name evidence="7" type="primary">dmlR_4</name>
    <name evidence="6" type="ORF">CRN84_03800</name>
    <name evidence="7" type="ORF">NCTC12282_01368</name>
</gene>
<dbReference type="InterPro" id="IPR000847">
    <property type="entry name" value="LysR_HTH_N"/>
</dbReference>
<evidence type="ECO:0000313" key="6">
    <source>
        <dbReference type="EMBL" id="PHI28515.1"/>
    </source>
</evidence>
<dbReference type="OrthoDB" id="9815676at2"/>
<dbReference type="STRING" id="1111728.GCA_000427805_04491"/>
<reference evidence="6" key="1">
    <citation type="submission" date="2017-09" db="EMBL/GenBank/DDBJ databases">
        <title>FDA dAtabase for Regulatory Grade micrObial Sequences (FDA-ARGOS): Supporting development and validation of Infectious Disease Dx tests.</title>
        <authorList>
            <person name="Minogue T."/>
            <person name="Wolcott M."/>
            <person name="Wasieloski L."/>
            <person name="Aguilar W."/>
            <person name="Moore D."/>
            <person name="Tallon L.J."/>
            <person name="Sadzewicz L."/>
            <person name="Ott S."/>
            <person name="Zhao X."/>
            <person name="Nagaraj S."/>
            <person name="Vavikolanu K."/>
            <person name="Aluvathingal J."/>
            <person name="Nadendla S."/>
            <person name="Sichtig H."/>
        </authorList>
    </citation>
    <scope>NUCLEOTIDE SEQUENCE</scope>
    <source>
        <strain evidence="6">FDAARGOS_387</strain>
    </source>
</reference>
<proteinExistence type="inferred from homology"/>
<sequence length="313" mass="35653">MSINNYLHLLDEMAVFVRVVETGSFSETAKEIGTTPSAVSRKISRLEKALSARLLHRTTRKLRLSESGEAMFNHCQNMVTAAKSAMSISDLHKDEPEGIIRVSVPKAVGRFVLHPHMAEFLARYPKIDLQVVLEDKYVDLIEDRVDLVIRITDRPSPGLMGKELMKIDHIICASPQYLQKHGMPTHPRDLANHSCIYLGETPADTRWKFKRGTESVQVDIHGRYAANHTVVRLDAALNHIGIASLPYFTARTALQQGKCIQVLPEWDFISSYYGSAWLLYSPTRYLPLKLKVFIDYLVERMRQEPELKARKQN</sequence>
<evidence type="ECO:0000256" key="3">
    <source>
        <dbReference type="ARBA" id="ARBA00023125"/>
    </source>
</evidence>
<evidence type="ECO:0000313" key="7">
    <source>
        <dbReference type="EMBL" id="VFS46459.1"/>
    </source>
</evidence>
<dbReference type="InterPro" id="IPR036388">
    <property type="entry name" value="WH-like_DNA-bd_sf"/>
</dbReference>
<evidence type="ECO:0000256" key="2">
    <source>
        <dbReference type="ARBA" id="ARBA00023015"/>
    </source>
</evidence>
<dbReference type="GO" id="GO:0043565">
    <property type="term" value="F:sequence-specific DNA binding"/>
    <property type="evidence" value="ECO:0007669"/>
    <property type="project" value="TreeGrafter"/>
</dbReference>
<keyword evidence="8" id="KW-1185">Reference proteome</keyword>
<dbReference type="PANTHER" id="PTHR30537">
    <property type="entry name" value="HTH-TYPE TRANSCRIPTIONAL REGULATOR"/>
    <property type="match status" value="1"/>
</dbReference>
<accession>A0A2C6DJ95</accession>
<evidence type="ECO:0000259" key="5">
    <source>
        <dbReference type="PROSITE" id="PS50931"/>
    </source>
</evidence>
<reference evidence="7 9" key="3">
    <citation type="submission" date="2019-03" db="EMBL/GenBank/DDBJ databases">
        <authorList>
            <consortium name="Pathogen Informatics"/>
        </authorList>
    </citation>
    <scope>NUCLEOTIDE SEQUENCE [LARGE SCALE GENOMIC DNA]</scope>
    <source>
        <strain evidence="7 9">NCTC12282</strain>
    </source>
</reference>
<dbReference type="SUPFAM" id="SSF53850">
    <property type="entry name" value="Periplasmic binding protein-like II"/>
    <property type="match status" value="1"/>
</dbReference>
<dbReference type="Pfam" id="PF03466">
    <property type="entry name" value="LysR_substrate"/>
    <property type="match status" value="1"/>
</dbReference>
<evidence type="ECO:0000313" key="8">
    <source>
        <dbReference type="Proteomes" id="UP000224974"/>
    </source>
</evidence>
<dbReference type="PANTHER" id="PTHR30537:SF5">
    <property type="entry name" value="HTH-TYPE TRANSCRIPTIONAL ACTIVATOR TTDR-RELATED"/>
    <property type="match status" value="1"/>
</dbReference>
<dbReference type="Proteomes" id="UP000224974">
    <property type="component" value="Unassembled WGS sequence"/>
</dbReference>
<dbReference type="InterPro" id="IPR036390">
    <property type="entry name" value="WH_DNA-bd_sf"/>
</dbReference>
<evidence type="ECO:0000256" key="1">
    <source>
        <dbReference type="ARBA" id="ARBA00009437"/>
    </source>
</evidence>
<dbReference type="Gene3D" id="1.10.10.10">
    <property type="entry name" value="Winged helix-like DNA-binding domain superfamily/Winged helix DNA-binding domain"/>
    <property type="match status" value="1"/>
</dbReference>
<evidence type="ECO:0000313" key="9">
    <source>
        <dbReference type="Proteomes" id="UP000373449"/>
    </source>
</evidence>
<keyword evidence="4" id="KW-0804">Transcription</keyword>
<reference evidence="8" key="2">
    <citation type="submission" date="2017-09" db="EMBL/GenBank/DDBJ databases">
        <title>FDA dAtabase for Regulatory Grade micrObial Sequences (FDA-ARGOS): Supporting development and validation of Infectious Disease Dx tests.</title>
        <authorList>
            <person name="Minogue T."/>
            <person name="Wolcott M."/>
            <person name="Wasieloski L."/>
            <person name="Aguilar W."/>
            <person name="Moore D."/>
            <person name="Tallon L."/>
            <person name="Sadzewicz L."/>
            <person name="Ott S."/>
            <person name="Zhao X."/>
            <person name="Nagaraj S."/>
            <person name="Vavikolanu K."/>
            <person name="Aluvathingal J."/>
            <person name="Nadendla S."/>
            <person name="Sichtig H."/>
        </authorList>
    </citation>
    <scope>NUCLEOTIDE SEQUENCE [LARGE SCALE GENOMIC DNA]</scope>
    <source>
        <strain evidence="8">FDAARGOS_387</strain>
    </source>
</reference>
<dbReference type="Pfam" id="PF00126">
    <property type="entry name" value="HTH_1"/>
    <property type="match status" value="1"/>
</dbReference>
<dbReference type="Proteomes" id="UP000373449">
    <property type="component" value="Unassembled WGS sequence"/>
</dbReference>
<dbReference type="EMBL" id="PDDX01000001">
    <property type="protein sequence ID" value="PHI28515.1"/>
    <property type="molecule type" value="Genomic_DNA"/>
</dbReference>